<dbReference type="EMBL" id="PCXF01000036">
    <property type="protein sequence ID" value="PIR27359.1"/>
    <property type="molecule type" value="Genomic_DNA"/>
</dbReference>
<evidence type="ECO:0000313" key="2">
    <source>
        <dbReference type="Proteomes" id="UP000231154"/>
    </source>
</evidence>
<proteinExistence type="predicted"/>
<name>A0A2H0PZ88_9BACT</name>
<dbReference type="Proteomes" id="UP000231154">
    <property type="component" value="Unassembled WGS sequence"/>
</dbReference>
<organism evidence="1 2">
    <name type="scientific">Candidatus Berkelbacteria bacterium CG11_big_fil_rev_8_21_14_0_20_42_15</name>
    <dbReference type="NCBI Taxonomy" id="1974517"/>
    <lineage>
        <taxon>Bacteria</taxon>
        <taxon>Candidatus Berkelbacteria</taxon>
    </lineage>
</organism>
<dbReference type="AlphaFoldDB" id="A0A2H0PZ88"/>
<reference evidence="1 2" key="1">
    <citation type="submission" date="2017-09" db="EMBL/GenBank/DDBJ databases">
        <title>Depth-based differentiation of microbial function through sediment-hosted aquifers and enrichment of novel symbionts in the deep terrestrial subsurface.</title>
        <authorList>
            <person name="Probst A.J."/>
            <person name="Ladd B."/>
            <person name="Jarett J.K."/>
            <person name="Geller-Mcgrath D.E."/>
            <person name="Sieber C.M."/>
            <person name="Emerson J.B."/>
            <person name="Anantharaman K."/>
            <person name="Thomas B.C."/>
            <person name="Malmstrom R."/>
            <person name="Stieglmeier M."/>
            <person name="Klingl A."/>
            <person name="Woyke T."/>
            <person name="Ryan C.M."/>
            <person name="Banfield J.F."/>
        </authorList>
    </citation>
    <scope>NUCLEOTIDE SEQUENCE [LARGE SCALE GENOMIC DNA]</scope>
    <source>
        <strain evidence="1">CG11_big_fil_rev_8_21_14_0_20_42_15</strain>
    </source>
</reference>
<protein>
    <submittedName>
        <fullName evidence="1">Uncharacterized protein</fullName>
    </submittedName>
</protein>
<accession>A0A2H0PZ88</accession>
<comment type="caution">
    <text evidence="1">The sequence shown here is derived from an EMBL/GenBank/DDBJ whole genome shotgun (WGS) entry which is preliminary data.</text>
</comment>
<evidence type="ECO:0000313" key="1">
    <source>
        <dbReference type="EMBL" id="PIR27359.1"/>
    </source>
</evidence>
<sequence length="115" mass="13284">MLKPLFATRKEHKMWNFWRKRKVFRAALVQIQDHIRCQHFASKESRNRAVREGIRLYKSAAEKASVELSQDDIEAMKETIQTAIALRIGVPATSPSPASTVNRLRARLQLKNKGR</sequence>
<gene>
    <name evidence="1" type="ORF">COV40_01270</name>
</gene>